<evidence type="ECO:0000256" key="1">
    <source>
        <dbReference type="SAM" id="MobiDB-lite"/>
    </source>
</evidence>
<sequence length="83" mass="8151">MSDEPTASGDPAAPAPVEITIEAPTDPAYPVEVLLEEHPDPPVPGEPGTPGTPDPAGPEVPGTPAPDTAPVVPVSGGGQEEIA</sequence>
<comment type="caution">
    <text evidence="2">The sequence shown here is derived from an EMBL/GenBank/DDBJ whole genome shotgun (WGS) entry which is preliminary data.</text>
</comment>
<organism evidence="2 3">
    <name type="scientific">Streptomyces lavendofoliae</name>
    <dbReference type="NCBI Taxonomy" id="67314"/>
    <lineage>
        <taxon>Bacteria</taxon>
        <taxon>Bacillati</taxon>
        <taxon>Actinomycetota</taxon>
        <taxon>Actinomycetes</taxon>
        <taxon>Kitasatosporales</taxon>
        <taxon>Streptomycetaceae</taxon>
        <taxon>Streptomyces</taxon>
    </lineage>
</organism>
<dbReference type="Proteomes" id="UP000636661">
    <property type="component" value="Unassembled WGS sequence"/>
</dbReference>
<feature type="region of interest" description="Disordered" evidence="1">
    <location>
        <begin position="1"/>
        <end position="83"/>
    </location>
</feature>
<reference evidence="2" key="2">
    <citation type="submission" date="2020-09" db="EMBL/GenBank/DDBJ databases">
        <authorList>
            <person name="Sun Q."/>
            <person name="Ohkuma M."/>
        </authorList>
    </citation>
    <scope>NUCLEOTIDE SEQUENCE</scope>
    <source>
        <strain evidence="2">JCM 4391</strain>
    </source>
</reference>
<feature type="compositionally biased region" description="Pro residues" evidence="1">
    <location>
        <begin position="41"/>
        <end position="64"/>
    </location>
</feature>
<feature type="compositionally biased region" description="Low complexity" evidence="1">
    <location>
        <begin position="65"/>
        <end position="74"/>
    </location>
</feature>
<evidence type="ECO:0000313" key="2">
    <source>
        <dbReference type="EMBL" id="GGU34746.1"/>
    </source>
</evidence>
<dbReference type="AlphaFoldDB" id="A0A918M4F9"/>
<dbReference type="EMBL" id="BMTP01000005">
    <property type="protein sequence ID" value="GGU34746.1"/>
    <property type="molecule type" value="Genomic_DNA"/>
</dbReference>
<keyword evidence="3" id="KW-1185">Reference proteome</keyword>
<proteinExistence type="predicted"/>
<dbReference type="RefSeq" id="WP_189550631.1">
    <property type="nucleotide sequence ID" value="NZ_BMTP01000005.1"/>
</dbReference>
<evidence type="ECO:0000313" key="3">
    <source>
        <dbReference type="Proteomes" id="UP000636661"/>
    </source>
</evidence>
<protein>
    <submittedName>
        <fullName evidence="2">Uncharacterized protein</fullName>
    </submittedName>
</protein>
<reference evidence="2" key="1">
    <citation type="journal article" date="2014" name="Int. J. Syst. Evol. Microbiol.">
        <title>Complete genome sequence of Corynebacterium casei LMG S-19264T (=DSM 44701T), isolated from a smear-ripened cheese.</title>
        <authorList>
            <consortium name="US DOE Joint Genome Institute (JGI-PGF)"/>
            <person name="Walter F."/>
            <person name="Albersmeier A."/>
            <person name="Kalinowski J."/>
            <person name="Ruckert C."/>
        </authorList>
    </citation>
    <scope>NUCLEOTIDE SEQUENCE</scope>
    <source>
        <strain evidence="2">JCM 4391</strain>
    </source>
</reference>
<name>A0A918M4F9_9ACTN</name>
<gene>
    <name evidence="2" type="ORF">GCM10010274_22280</name>
</gene>
<accession>A0A918M4F9</accession>